<proteinExistence type="predicted"/>
<gene>
    <name evidence="2" type="ORF">MNBD_GAMMA11-162</name>
</gene>
<feature type="transmembrane region" description="Helical" evidence="1">
    <location>
        <begin position="6"/>
        <end position="22"/>
    </location>
</feature>
<keyword evidence="1" id="KW-1133">Transmembrane helix</keyword>
<evidence type="ECO:0000313" key="2">
    <source>
        <dbReference type="EMBL" id="VAW58439.1"/>
    </source>
</evidence>
<accession>A0A3B0XAE5</accession>
<dbReference type="EMBL" id="UOFG01000037">
    <property type="protein sequence ID" value="VAW58439.1"/>
    <property type="molecule type" value="Genomic_DNA"/>
</dbReference>
<protein>
    <submittedName>
        <fullName evidence="2">Uncharacterized protein</fullName>
    </submittedName>
</protein>
<organism evidence="2">
    <name type="scientific">hydrothermal vent metagenome</name>
    <dbReference type="NCBI Taxonomy" id="652676"/>
    <lineage>
        <taxon>unclassified sequences</taxon>
        <taxon>metagenomes</taxon>
        <taxon>ecological metagenomes</taxon>
    </lineage>
</organism>
<sequence length="91" mass="10893">MPHQYWMSIFFTFPWIGALIFLKKHDKRLKQLLILLDGMIVALNLDESVKSQKSAQVFWLCDKAPAFRRFMALPLNKREELYFLPVHSLRR</sequence>
<reference evidence="2" key="1">
    <citation type="submission" date="2018-06" db="EMBL/GenBank/DDBJ databases">
        <authorList>
            <person name="Zhirakovskaya E."/>
        </authorList>
    </citation>
    <scope>NUCLEOTIDE SEQUENCE</scope>
</reference>
<keyword evidence="1" id="KW-0472">Membrane</keyword>
<name>A0A3B0XAE5_9ZZZZ</name>
<evidence type="ECO:0000256" key="1">
    <source>
        <dbReference type="SAM" id="Phobius"/>
    </source>
</evidence>
<dbReference type="AlphaFoldDB" id="A0A3B0XAE5"/>
<keyword evidence="1" id="KW-0812">Transmembrane</keyword>